<dbReference type="PROSITE" id="PS51208">
    <property type="entry name" value="AUTOTRANSPORTER"/>
    <property type="match status" value="1"/>
</dbReference>
<dbReference type="SUPFAM" id="SSF51126">
    <property type="entry name" value="Pectin lyase-like"/>
    <property type="match status" value="1"/>
</dbReference>
<proteinExistence type="predicted"/>
<dbReference type="PANTHER" id="PTHR35037:SF3">
    <property type="entry name" value="C-TERMINAL REGION OF AIDA-LIKE PROTEIN"/>
    <property type="match status" value="1"/>
</dbReference>
<dbReference type="PANTHER" id="PTHR35037">
    <property type="entry name" value="C-TERMINAL REGION OF AIDA-LIKE PROTEIN"/>
    <property type="match status" value="1"/>
</dbReference>
<evidence type="ECO:0000256" key="1">
    <source>
        <dbReference type="ARBA" id="ARBA00022729"/>
    </source>
</evidence>
<feature type="region of interest" description="Disordered" evidence="2">
    <location>
        <begin position="612"/>
        <end position="661"/>
    </location>
</feature>
<dbReference type="Gene3D" id="2.40.128.130">
    <property type="entry name" value="Autotransporter beta-domain"/>
    <property type="match status" value="1"/>
</dbReference>
<dbReference type="GO" id="GO:0019867">
    <property type="term" value="C:outer membrane"/>
    <property type="evidence" value="ECO:0007669"/>
    <property type="project" value="InterPro"/>
</dbReference>
<dbReference type="InterPro" id="IPR011050">
    <property type="entry name" value="Pectin_lyase_fold/virulence"/>
</dbReference>
<keyword evidence="3" id="KW-0812">Transmembrane</keyword>
<dbReference type="Pfam" id="PF03212">
    <property type="entry name" value="Pertactin"/>
    <property type="match status" value="1"/>
</dbReference>
<dbReference type="PRINTS" id="PR01484">
    <property type="entry name" value="PRTACTNFAMLY"/>
</dbReference>
<dbReference type="CDD" id="cd01343">
    <property type="entry name" value="PL1_Passenger_AT"/>
    <property type="match status" value="1"/>
</dbReference>
<dbReference type="InterPro" id="IPR051551">
    <property type="entry name" value="Autotransporter_adhesion"/>
</dbReference>
<dbReference type="Pfam" id="PF03797">
    <property type="entry name" value="Autotransporter"/>
    <property type="match status" value="1"/>
</dbReference>
<reference evidence="5" key="1">
    <citation type="submission" date="2019-03" db="EMBL/GenBank/DDBJ databases">
        <title>Complete genome sequence of enteropathogenic Citrobacter rodentium strain DBS100.</title>
        <authorList>
            <person name="Popov G."/>
            <person name="Fiebig A."/>
            <person name="Shideler S."/>
            <person name="Coombes B."/>
            <person name="Savchenko A."/>
        </authorList>
    </citation>
    <scope>NUCLEOTIDE SEQUENCE</scope>
    <source>
        <strain evidence="5">DBS100</strain>
    </source>
</reference>
<gene>
    <name evidence="5" type="ORF">E2R62_02460</name>
</gene>
<keyword evidence="3" id="KW-1133">Transmembrane helix</keyword>
<keyword evidence="1" id="KW-0732">Signal</keyword>
<feature type="domain" description="Autotransporter" evidence="4">
    <location>
        <begin position="692"/>
        <end position="960"/>
    </location>
</feature>
<dbReference type="Gene3D" id="2.160.20.20">
    <property type="match status" value="1"/>
</dbReference>
<dbReference type="InterPro" id="IPR036709">
    <property type="entry name" value="Autotransporte_beta_dom_sf"/>
</dbReference>
<evidence type="ECO:0000256" key="2">
    <source>
        <dbReference type="SAM" id="MobiDB-lite"/>
    </source>
</evidence>
<organism evidence="5">
    <name type="scientific">Citrobacter rodentium</name>
    <dbReference type="NCBI Taxonomy" id="67825"/>
    <lineage>
        <taxon>Bacteria</taxon>
        <taxon>Pseudomonadati</taxon>
        <taxon>Pseudomonadota</taxon>
        <taxon>Gammaproteobacteria</taxon>
        <taxon>Enterobacterales</taxon>
        <taxon>Enterobacteriaceae</taxon>
        <taxon>Citrobacter</taxon>
    </lineage>
</organism>
<evidence type="ECO:0000256" key="3">
    <source>
        <dbReference type="SAM" id="Phobius"/>
    </source>
</evidence>
<dbReference type="InterPro" id="IPR012332">
    <property type="entry name" value="Autotransporter_pectin_lyase_C"/>
</dbReference>
<keyword evidence="3" id="KW-0472">Membrane</keyword>
<dbReference type="InterPro" id="IPR003991">
    <property type="entry name" value="Pertactin_virulence_factor"/>
</dbReference>
<accession>A0A482PC39</accession>
<feature type="transmembrane region" description="Helical" evidence="3">
    <location>
        <begin position="12"/>
        <end position="31"/>
    </location>
</feature>
<dbReference type="RefSeq" id="WP_374952011.1">
    <property type="nucleotide sequence ID" value="NZ_CP038008.1"/>
</dbReference>
<dbReference type="NCBIfam" id="TIGR01414">
    <property type="entry name" value="autotrans_barl"/>
    <property type="match status" value="1"/>
</dbReference>
<dbReference type="InterPro" id="IPR005546">
    <property type="entry name" value="Autotransporte_beta"/>
</dbReference>
<feature type="compositionally biased region" description="Pro residues" evidence="2">
    <location>
        <begin position="618"/>
        <end position="654"/>
    </location>
</feature>
<dbReference type="InterPro" id="IPR006315">
    <property type="entry name" value="OM_autotransptr_brl_dom"/>
</dbReference>
<protein>
    <submittedName>
        <fullName evidence="5">Autotransporter outer membrane beta-barrel domain-containing protein</fullName>
    </submittedName>
</protein>
<evidence type="ECO:0000259" key="4">
    <source>
        <dbReference type="PROSITE" id="PS51208"/>
    </source>
</evidence>
<sequence>MEITAFRQFSETQRIFGLGIFCIGLAIYPGYSLGATIGSQNGALIEVSDGDHIVADTAGDNLYGVTTTPGQQATVRLGSGVSVTVDDPDRNARGVLVQGANSVLTADRLTVNVNGKNAKGLWLSSDTIQADLGTGSVIAASASGSSLAEGISVGNGSALTADHLTVEATGLSSTGLNISGYGSRADLGSGSVINTSGSNSTGIYVAGMNGNAARGPAQLTATALTIKAEAEGSIAYGMYIRENAVVDIGTGSVITAASDYAMGVLIEDSGQFNADALTIDVQGIFAGGIDVRGGSATVGADSHISSAAGSALFAFGADSTITFRGSENARNTLFSGFAAVGAQEYASITLSDTDITVDGGGDFAAGLATSDDGTISGENLSVTGAAGTAGLYVMRGGSIDLTGDLSVSMASADETAFGTQHYNGYAPGSISATGKMLIVGSADARGGKIDIDMAPGSVWTGKAFSDNVNGGYLNVALNNSVWNLSGSSNLDNLSLTGSTVDFASMASDPDVFSTLTVASLSGNGSFVMRTDLVGDGNGVNNGGDLLRVTGSSAGSHLLTIKNQGSMATTGNEVLTVVETADGGASFAAASDVELGGYLYSVRQSGTNWELYSSGQVPDPVPAPEPAPTPAPVPTPGPASTPEPVPTPVPAPAPGRPQLTNAADAGGNYLNVGYVLSYVETSTLMQRMGNLRQQNGKGDMWIKGYGGKADSFAGGSLDGFSMNYSGFQIGADKRVSEDLPLSVGLFLGTTSASPDYRGGDGSVRSDYAGLYASWIAANGFYSDLVLKGSRQKNSFTVRDSQNNRVSGNGNSSGVSVSLEAGQRFALPVTTAGFYAEPQLQFTWNHQNSTGMRASNGLNTDLGSYESLLGRASLLLGYEKETGNSRVNVYLKTGAIREFAGDTSFTLNGSRENHSFRGNGWNNGLGVSAQFNNAHTLYLEVDSTSGETFNQRQVNAGYRFSF</sequence>
<dbReference type="EMBL" id="CP038008">
    <property type="protein sequence ID" value="QBY27805.1"/>
    <property type="molecule type" value="Genomic_DNA"/>
</dbReference>
<dbReference type="AlphaFoldDB" id="A0A482PC39"/>
<dbReference type="SUPFAM" id="SSF103515">
    <property type="entry name" value="Autotransporter"/>
    <property type="match status" value="1"/>
</dbReference>
<dbReference type="SMART" id="SM00869">
    <property type="entry name" value="Autotransporter"/>
    <property type="match status" value="1"/>
</dbReference>
<dbReference type="InterPro" id="IPR004899">
    <property type="entry name" value="Pertactin_central"/>
</dbReference>
<evidence type="ECO:0000313" key="5">
    <source>
        <dbReference type="EMBL" id="QBY27805.1"/>
    </source>
</evidence>
<name>A0A482PC39_CITRO</name>